<gene>
    <name evidence="2" type="ORF">GCM10017655_13670</name>
</gene>
<dbReference type="RefSeq" id="WP_271194533.1">
    <property type="nucleotide sequence ID" value="NZ_BSFN01000003.1"/>
</dbReference>
<dbReference type="EMBL" id="BSFN01000003">
    <property type="protein sequence ID" value="GLK88305.1"/>
    <property type="molecule type" value="Genomic_DNA"/>
</dbReference>
<sequence>MKRLSFLLFSALTVALTGCSTPPPKPIAGVVLERLGDNESGVCMVKINFYNKSAVAWDGLSYQVLARDQNGSVVGQWRGVPLRFTDPGTGFFFAPTQPAEAACAQITRTVVQYLGVLPTGRGQVRLNDALISSDLK</sequence>
<evidence type="ECO:0000313" key="3">
    <source>
        <dbReference type="Proteomes" id="UP001143328"/>
    </source>
</evidence>
<dbReference type="Proteomes" id="UP001143328">
    <property type="component" value="Unassembled WGS sequence"/>
</dbReference>
<accession>A0A9W6K2F8</accession>
<organism evidence="2 3">
    <name type="scientific">Pseudomonas turukhanskensis</name>
    <dbReference type="NCBI Taxonomy" id="1806536"/>
    <lineage>
        <taxon>Bacteria</taxon>
        <taxon>Pseudomonadati</taxon>
        <taxon>Pseudomonadota</taxon>
        <taxon>Gammaproteobacteria</taxon>
        <taxon>Pseudomonadales</taxon>
        <taxon>Pseudomonadaceae</taxon>
        <taxon>Pseudomonas</taxon>
    </lineage>
</organism>
<feature type="signal peptide" evidence="1">
    <location>
        <begin position="1"/>
        <end position="17"/>
    </location>
</feature>
<dbReference type="PROSITE" id="PS51257">
    <property type="entry name" value="PROKAR_LIPOPROTEIN"/>
    <property type="match status" value="1"/>
</dbReference>
<reference evidence="2" key="1">
    <citation type="journal article" date="2014" name="Int. J. Syst. Evol. Microbiol.">
        <title>Complete genome sequence of Corynebacterium casei LMG S-19264T (=DSM 44701T), isolated from a smear-ripened cheese.</title>
        <authorList>
            <consortium name="US DOE Joint Genome Institute (JGI-PGF)"/>
            <person name="Walter F."/>
            <person name="Albersmeier A."/>
            <person name="Kalinowski J."/>
            <person name="Ruckert C."/>
        </authorList>
    </citation>
    <scope>NUCLEOTIDE SEQUENCE</scope>
    <source>
        <strain evidence="2">VKM B-2935</strain>
    </source>
</reference>
<proteinExistence type="predicted"/>
<feature type="chain" id="PRO_5040970112" description="Lipoprotein" evidence="1">
    <location>
        <begin position="18"/>
        <end position="136"/>
    </location>
</feature>
<comment type="caution">
    <text evidence="2">The sequence shown here is derived from an EMBL/GenBank/DDBJ whole genome shotgun (WGS) entry which is preliminary data.</text>
</comment>
<reference evidence="2" key="2">
    <citation type="submission" date="2023-01" db="EMBL/GenBank/DDBJ databases">
        <authorList>
            <person name="Sun Q."/>
            <person name="Evtushenko L."/>
        </authorList>
    </citation>
    <scope>NUCLEOTIDE SEQUENCE</scope>
    <source>
        <strain evidence="2">VKM B-2935</strain>
    </source>
</reference>
<keyword evidence="3" id="KW-1185">Reference proteome</keyword>
<protein>
    <recommendedName>
        <fullName evidence="4">Lipoprotein</fullName>
    </recommendedName>
</protein>
<evidence type="ECO:0000256" key="1">
    <source>
        <dbReference type="SAM" id="SignalP"/>
    </source>
</evidence>
<evidence type="ECO:0000313" key="2">
    <source>
        <dbReference type="EMBL" id="GLK88305.1"/>
    </source>
</evidence>
<name>A0A9W6K2F8_9PSED</name>
<keyword evidence="1" id="KW-0732">Signal</keyword>
<evidence type="ECO:0008006" key="4">
    <source>
        <dbReference type="Google" id="ProtNLM"/>
    </source>
</evidence>
<dbReference type="AlphaFoldDB" id="A0A9W6K2F8"/>